<keyword evidence="3 6" id="KW-0812">Transmembrane</keyword>
<feature type="transmembrane region" description="Helical" evidence="6">
    <location>
        <begin position="138"/>
        <end position="162"/>
    </location>
</feature>
<evidence type="ECO:0000256" key="4">
    <source>
        <dbReference type="ARBA" id="ARBA00022989"/>
    </source>
</evidence>
<gene>
    <name evidence="7" type="ORF">C1C97_010525</name>
</gene>
<dbReference type="Pfam" id="PF01384">
    <property type="entry name" value="PHO4"/>
    <property type="match status" value="2"/>
</dbReference>
<evidence type="ECO:0000256" key="1">
    <source>
        <dbReference type="ARBA" id="ARBA00004141"/>
    </source>
</evidence>
<evidence type="ECO:0000313" key="7">
    <source>
        <dbReference type="EMBL" id="RKQ33650.1"/>
    </source>
</evidence>
<accession>A0A495A2J4</accession>
<keyword evidence="5 6" id="KW-0472">Membrane</keyword>
<comment type="caution">
    <text evidence="7">The sequence shown here is derived from an EMBL/GenBank/DDBJ whole genome shotgun (WGS) entry which is preliminary data.</text>
</comment>
<name>A0A495A2J4_9MICC</name>
<protein>
    <submittedName>
        <fullName evidence="7">Inorganic phosphate transporter</fullName>
    </submittedName>
</protein>
<dbReference type="InterPro" id="IPR001204">
    <property type="entry name" value="Phos_transporter"/>
</dbReference>
<dbReference type="RefSeq" id="WP_110919356.1">
    <property type="nucleotide sequence ID" value="NZ_PNJG02000004.1"/>
</dbReference>
<feature type="transmembrane region" description="Helical" evidence="6">
    <location>
        <begin position="223"/>
        <end position="242"/>
    </location>
</feature>
<sequence>MTELLAATGIVLTLVFTVVNGFHDASNAVALPVRFNALTPRVALWTGAVFNMVGALLVGLVLKRMITFEIPLPLGDVGITVLLCALLTAIGWDLLTWWWRMPASSTAAIGGAVVGALLGARAVGLYRDHVALGPYFSWNVLAPLLVSPVIAFAAAFLLVIPLVHLVQHETPGRVNFRAGVVQATGAVAIHFGHGIQHARRTLWILLVLMITAGSGISRESMPVWLPVLVGLCLAFGTLLGGWRISYTLASRVVTLDPLRGAIAQTVSGALLFLGGFFSPVPLSSSQTSTAAILGAGSAQRFRTVYHATLLRVIGTWLLTVPVCGVVSGVLFLAVSPLLPAPAA</sequence>
<dbReference type="Proteomes" id="UP000249516">
    <property type="component" value="Unassembled WGS sequence"/>
</dbReference>
<keyword evidence="2" id="KW-0813">Transport</keyword>
<feature type="transmembrane region" description="Helical" evidence="6">
    <location>
        <begin position="74"/>
        <end position="95"/>
    </location>
</feature>
<evidence type="ECO:0000256" key="3">
    <source>
        <dbReference type="ARBA" id="ARBA00022692"/>
    </source>
</evidence>
<dbReference type="EMBL" id="PNJG02000004">
    <property type="protein sequence ID" value="RKQ33650.1"/>
    <property type="molecule type" value="Genomic_DNA"/>
</dbReference>
<keyword evidence="8" id="KW-1185">Reference proteome</keyword>
<dbReference type="GO" id="GO:0016020">
    <property type="term" value="C:membrane"/>
    <property type="evidence" value="ECO:0007669"/>
    <property type="project" value="UniProtKB-SubCell"/>
</dbReference>
<feature type="transmembrane region" description="Helical" evidence="6">
    <location>
        <begin position="107"/>
        <end position="126"/>
    </location>
</feature>
<feature type="transmembrane region" description="Helical" evidence="6">
    <location>
        <begin position="200"/>
        <end position="217"/>
    </location>
</feature>
<reference evidence="7 8" key="1">
    <citation type="submission" date="2018-10" db="EMBL/GenBank/DDBJ databases">
        <title>Kocuria tytouropygialis sp. nov., isolated from the uropygial gland of an American barn owl (Tyto furcata).</title>
        <authorList>
            <person name="Braun M.S."/>
            <person name="Wang E."/>
            <person name="Zimmermann S."/>
            <person name="Wagner H."/>
            <person name="Wink M."/>
        </authorList>
    </citation>
    <scope>NUCLEOTIDE SEQUENCE [LARGE SCALE GENOMIC DNA]</scope>
    <source>
        <strain evidence="7 8">442</strain>
    </source>
</reference>
<proteinExistence type="predicted"/>
<organism evidence="7 8">
    <name type="scientific">Kocuria tytonis</name>
    <dbReference type="NCBI Taxonomy" id="2054280"/>
    <lineage>
        <taxon>Bacteria</taxon>
        <taxon>Bacillati</taxon>
        <taxon>Actinomycetota</taxon>
        <taxon>Actinomycetes</taxon>
        <taxon>Micrococcales</taxon>
        <taxon>Micrococcaceae</taxon>
        <taxon>Kocuria</taxon>
    </lineage>
</organism>
<keyword evidence="4 6" id="KW-1133">Transmembrane helix</keyword>
<dbReference type="AlphaFoldDB" id="A0A495A2J4"/>
<dbReference type="PANTHER" id="PTHR11101:SF80">
    <property type="entry name" value="PHOSPHATE TRANSPORTER"/>
    <property type="match status" value="1"/>
</dbReference>
<dbReference type="OrthoDB" id="9779554at2"/>
<feature type="transmembrane region" description="Helical" evidence="6">
    <location>
        <begin position="174"/>
        <end position="193"/>
    </location>
</feature>
<evidence type="ECO:0000313" key="8">
    <source>
        <dbReference type="Proteomes" id="UP000249516"/>
    </source>
</evidence>
<dbReference type="GO" id="GO:0035435">
    <property type="term" value="P:phosphate ion transmembrane transport"/>
    <property type="evidence" value="ECO:0007669"/>
    <property type="project" value="TreeGrafter"/>
</dbReference>
<comment type="subcellular location">
    <subcellularLocation>
        <location evidence="1">Membrane</location>
        <topology evidence="1">Multi-pass membrane protein</topology>
    </subcellularLocation>
</comment>
<evidence type="ECO:0000256" key="5">
    <source>
        <dbReference type="ARBA" id="ARBA00023136"/>
    </source>
</evidence>
<dbReference type="GO" id="GO:0005315">
    <property type="term" value="F:phosphate transmembrane transporter activity"/>
    <property type="evidence" value="ECO:0007669"/>
    <property type="project" value="InterPro"/>
</dbReference>
<evidence type="ECO:0000256" key="6">
    <source>
        <dbReference type="SAM" id="Phobius"/>
    </source>
</evidence>
<feature type="transmembrane region" description="Helical" evidence="6">
    <location>
        <begin position="45"/>
        <end position="62"/>
    </location>
</feature>
<dbReference type="PANTHER" id="PTHR11101">
    <property type="entry name" value="PHOSPHATE TRANSPORTER"/>
    <property type="match status" value="1"/>
</dbReference>
<feature type="transmembrane region" description="Helical" evidence="6">
    <location>
        <begin position="309"/>
        <end position="334"/>
    </location>
</feature>
<evidence type="ECO:0000256" key="2">
    <source>
        <dbReference type="ARBA" id="ARBA00022448"/>
    </source>
</evidence>